<dbReference type="EMBL" id="KL660774">
    <property type="protein sequence ID" value="KFA62905.1"/>
    <property type="molecule type" value="Genomic_DNA"/>
</dbReference>
<dbReference type="CDD" id="cd00067">
    <property type="entry name" value="GAL4"/>
    <property type="match status" value="1"/>
</dbReference>
<feature type="region of interest" description="Disordered" evidence="5">
    <location>
        <begin position="713"/>
        <end position="734"/>
    </location>
</feature>
<dbReference type="OrthoDB" id="2269373at2759"/>
<protein>
    <recommendedName>
        <fullName evidence="6">Zn(2)-C6 fungal-type domain-containing protein</fullName>
    </recommendedName>
</protein>
<dbReference type="InterPro" id="IPR007219">
    <property type="entry name" value="XnlR_reg_dom"/>
</dbReference>
<dbReference type="CDD" id="cd12148">
    <property type="entry name" value="fungal_TF_MHR"/>
    <property type="match status" value="1"/>
</dbReference>
<keyword evidence="3" id="KW-0539">Nucleus</keyword>
<accession>A0A084QG20</accession>
<organism evidence="7 8">
    <name type="scientific">Stachybotrys chlorohalonatus (strain IBT 40285)</name>
    <dbReference type="NCBI Taxonomy" id="1283841"/>
    <lineage>
        <taxon>Eukaryota</taxon>
        <taxon>Fungi</taxon>
        <taxon>Dikarya</taxon>
        <taxon>Ascomycota</taxon>
        <taxon>Pezizomycotina</taxon>
        <taxon>Sordariomycetes</taxon>
        <taxon>Hypocreomycetidae</taxon>
        <taxon>Hypocreales</taxon>
        <taxon>Stachybotryaceae</taxon>
        <taxon>Stachybotrys</taxon>
    </lineage>
</organism>
<proteinExistence type="predicted"/>
<dbReference type="Pfam" id="PF04082">
    <property type="entry name" value="Fungal_trans"/>
    <property type="match status" value="1"/>
</dbReference>
<feature type="region of interest" description="Disordered" evidence="5">
    <location>
        <begin position="81"/>
        <end position="116"/>
    </location>
</feature>
<dbReference type="PROSITE" id="PS50048">
    <property type="entry name" value="ZN2_CY6_FUNGAL_2"/>
    <property type="match status" value="1"/>
</dbReference>
<evidence type="ECO:0000256" key="3">
    <source>
        <dbReference type="ARBA" id="ARBA00023242"/>
    </source>
</evidence>
<sequence>MASLATPAPSHKQPRVLACVLCQHRKIKCDRNSPCSNCIKANVTCTPSTPAPARKRRRPNQDLQERLAKCEELLKQYAGQPVPLQGSHTPPERFPSHPASEPATTSPLSTDSHTKWQTAGKVVHDESGVRFMDNYLWATVYEELQAMKDIIDTDDPDELSVLGSEDRIPDNNSDTLFPYDVAAVNTDDLPPDSTEVFRLWQLFLDRVNPLTKIIHVPTVQPYIIEALTNMENIPVKYQALLYSIYTMAVISLSELECLQMLGMDREKALRRFAAGMKIALNRYNFLKNHDMIILQSLVFYLYSLQGRYDRHAAWIISGTVLRIAQKMGYHRDGELFNLDTFETEMRRRIWWQILLQDAKNAVSSGLSHALLPVNWDTKEPSNLNDTDLIPGSRERIPPREGPSEMGFCILIYRIANFMISTANNHGLIAFDAAILGEDTEEHRQALSQYQLMITELEKALKETEDKYIDKSLGGAHAAAATVRPKIIGNLRELLTPMRQQPEWGTEIFGTKDNMFKVLIMNNENAADAFKDLQHAGFLWFAKMHVQLDVFAVMTGQLCQHPTGVLADRAWGTIERMHLNHSEMMDLSHKTYVLQAQLTLKAWRVREQAFAQQGKTIQMPPYLVRLQENLQMHESRQANKSTATTPSVAVPPGDLDQFIGLGGYLDVASLNWDVWGDMSTDSDVPMMPQMTGQQLHAQQLNGQQLNGQQLNGQQLNGQQLNGYGGYNDSPMGNMQ</sequence>
<dbReference type="STRING" id="1283841.A0A084QG20"/>
<reference evidence="7 8" key="1">
    <citation type="journal article" date="2014" name="BMC Genomics">
        <title>Comparative genome sequencing reveals chemotype-specific gene clusters in the toxigenic black mold Stachybotrys.</title>
        <authorList>
            <person name="Semeiks J."/>
            <person name="Borek D."/>
            <person name="Otwinowski Z."/>
            <person name="Grishin N.V."/>
        </authorList>
    </citation>
    <scope>NUCLEOTIDE SEQUENCE [LARGE SCALE GENOMIC DNA]</scope>
    <source>
        <strain evidence="7 8">IBT 40285</strain>
    </source>
</reference>
<keyword evidence="2" id="KW-0479">Metal-binding</keyword>
<dbReference type="PANTHER" id="PTHR31001:SF85">
    <property type="entry name" value="ZN(II)2CYS6 TRANSCRIPTION FACTOR (EUROFUNG)"/>
    <property type="match status" value="1"/>
</dbReference>
<dbReference type="SMART" id="SM00066">
    <property type="entry name" value="GAL4"/>
    <property type="match status" value="1"/>
</dbReference>
<dbReference type="Pfam" id="PF00172">
    <property type="entry name" value="Zn_clus"/>
    <property type="match status" value="1"/>
</dbReference>
<dbReference type="InterPro" id="IPR001138">
    <property type="entry name" value="Zn2Cys6_DnaBD"/>
</dbReference>
<dbReference type="InterPro" id="IPR050613">
    <property type="entry name" value="Sec_Metabolite_Reg"/>
</dbReference>
<dbReference type="HOGENOM" id="CLU_004083_5_2_1"/>
<evidence type="ECO:0000313" key="8">
    <source>
        <dbReference type="Proteomes" id="UP000028524"/>
    </source>
</evidence>
<evidence type="ECO:0000256" key="4">
    <source>
        <dbReference type="SAM" id="Coils"/>
    </source>
</evidence>
<dbReference type="Proteomes" id="UP000028524">
    <property type="component" value="Unassembled WGS sequence"/>
</dbReference>
<dbReference type="GO" id="GO:0005634">
    <property type="term" value="C:nucleus"/>
    <property type="evidence" value="ECO:0007669"/>
    <property type="project" value="UniProtKB-SubCell"/>
</dbReference>
<keyword evidence="4" id="KW-0175">Coiled coil</keyword>
<evidence type="ECO:0000256" key="5">
    <source>
        <dbReference type="SAM" id="MobiDB-lite"/>
    </source>
</evidence>
<evidence type="ECO:0000256" key="2">
    <source>
        <dbReference type="ARBA" id="ARBA00022723"/>
    </source>
</evidence>
<dbReference type="GO" id="GO:0003677">
    <property type="term" value="F:DNA binding"/>
    <property type="evidence" value="ECO:0007669"/>
    <property type="project" value="InterPro"/>
</dbReference>
<dbReference type="AlphaFoldDB" id="A0A084QG20"/>
<feature type="compositionally biased region" description="Polar residues" evidence="5">
    <location>
        <begin position="102"/>
        <end position="116"/>
    </location>
</feature>
<dbReference type="PANTHER" id="PTHR31001">
    <property type="entry name" value="UNCHARACTERIZED TRANSCRIPTIONAL REGULATORY PROTEIN"/>
    <property type="match status" value="1"/>
</dbReference>
<feature type="coiled-coil region" evidence="4">
    <location>
        <begin position="439"/>
        <end position="466"/>
    </location>
</feature>
<feature type="domain" description="Zn(2)-C6 fungal-type" evidence="6">
    <location>
        <begin position="18"/>
        <end position="46"/>
    </location>
</feature>
<dbReference type="InterPro" id="IPR036864">
    <property type="entry name" value="Zn2-C6_fun-type_DNA-bd_sf"/>
</dbReference>
<dbReference type="SUPFAM" id="SSF57701">
    <property type="entry name" value="Zn2/Cys6 DNA-binding domain"/>
    <property type="match status" value="1"/>
</dbReference>
<keyword evidence="8" id="KW-1185">Reference proteome</keyword>
<dbReference type="SMART" id="SM00906">
    <property type="entry name" value="Fungal_trans"/>
    <property type="match status" value="1"/>
</dbReference>
<comment type="subcellular location">
    <subcellularLocation>
        <location evidence="1">Nucleus</location>
    </subcellularLocation>
</comment>
<dbReference type="InParanoid" id="A0A084QG20"/>
<name>A0A084QG20_STAC4</name>
<dbReference type="OMA" id="WGTEIFG"/>
<evidence type="ECO:0000259" key="6">
    <source>
        <dbReference type="PROSITE" id="PS50048"/>
    </source>
</evidence>
<dbReference type="GO" id="GO:0000981">
    <property type="term" value="F:DNA-binding transcription factor activity, RNA polymerase II-specific"/>
    <property type="evidence" value="ECO:0007669"/>
    <property type="project" value="InterPro"/>
</dbReference>
<evidence type="ECO:0000256" key="1">
    <source>
        <dbReference type="ARBA" id="ARBA00004123"/>
    </source>
</evidence>
<evidence type="ECO:0000313" key="7">
    <source>
        <dbReference type="EMBL" id="KFA62905.1"/>
    </source>
</evidence>
<dbReference type="Gene3D" id="4.10.240.10">
    <property type="entry name" value="Zn(2)-C6 fungal-type DNA-binding domain"/>
    <property type="match status" value="1"/>
</dbReference>
<gene>
    <name evidence="7" type="ORF">S40285_02230</name>
</gene>
<dbReference type="GO" id="GO:0006351">
    <property type="term" value="P:DNA-templated transcription"/>
    <property type="evidence" value="ECO:0007669"/>
    <property type="project" value="InterPro"/>
</dbReference>
<dbReference type="GO" id="GO:0008270">
    <property type="term" value="F:zinc ion binding"/>
    <property type="evidence" value="ECO:0007669"/>
    <property type="project" value="InterPro"/>
</dbReference>